<comment type="caution">
    <text evidence="8">The sequence shown here is derived from an EMBL/GenBank/DDBJ whole genome shotgun (WGS) entry which is preliminary data.</text>
</comment>
<dbReference type="GO" id="GO:0005886">
    <property type="term" value="C:plasma membrane"/>
    <property type="evidence" value="ECO:0007669"/>
    <property type="project" value="UniProtKB-SubCell"/>
</dbReference>
<dbReference type="Proteomes" id="UP000253324">
    <property type="component" value="Unassembled WGS sequence"/>
</dbReference>
<evidence type="ECO:0000256" key="6">
    <source>
        <dbReference type="SAM" id="Phobius"/>
    </source>
</evidence>
<feature type="transmembrane region" description="Helical" evidence="6">
    <location>
        <begin position="30"/>
        <end position="48"/>
    </location>
</feature>
<evidence type="ECO:0000313" key="8">
    <source>
        <dbReference type="EMBL" id="RCW82662.1"/>
    </source>
</evidence>
<sequence>MASSNASTESKAVEFLHTGITFLEPYIQQYGLYAIFVIIYLESFGAPLPGESALVASSLLAVRGDLSVTDLFFTVWIAAVLGDGTGYAIGHFGGRPLLKRYGWLVKLTPERLEKLEDLFRRRGPIIVVGARFVVVLRQLNGLVAGSVGMPWHSFFLANLLGAALWAAVWSFGPYYFGGLFHEYWR</sequence>
<evidence type="ECO:0000256" key="2">
    <source>
        <dbReference type="ARBA" id="ARBA00022475"/>
    </source>
</evidence>
<evidence type="ECO:0000256" key="5">
    <source>
        <dbReference type="ARBA" id="ARBA00023136"/>
    </source>
</evidence>
<proteinExistence type="predicted"/>
<gene>
    <name evidence="8" type="ORF">C7476_10772</name>
</gene>
<dbReference type="InterPro" id="IPR051311">
    <property type="entry name" value="DedA_domain"/>
</dbReference>
<evidence type="ECO:0000259" key="7">
    <source>
        <dbReference type="Pfam" id="PF09335"/>
    </source>
</evidence>
<keyword evidence="3 6" id="KW-0812">Transmembrane</keyword>
<name>A0A368YR11_9HYPH</name>
<evidence type="ECO:0000256" key="1">
    <source>
        <dbReference type="ARBA" id="ARBA00004651"/>
    </source>
</evidence>
<reference evidence="8 9" key="1">
    <citation type="submission" date="2018-07" db="EMBL/GenBank/DDBJ databases">
        <title>Genomic Encyclopedia of Type Strains, Phase III (KMG-III): the genomes of soil and plant-associated and newly described type strains.</title>
        <authorList>
            <person name="Whitman W."/>
        </authorList>
    </citation>
    <scope>NUCLEOTIDE SEQUENCE [LARGE SCALE GENOMIC DNA]</scope>
    <source>
        <strain evidence="8 9">31-25a</strain>
    </source>
</reference>
<dbReference type="PANTHER" id="PTHR42709">
    <property type="entry name" value="ALKALINE PHOSPHATASE LIKE PROTEIN"/>
    <property type="match status" value="1"/>
</dbReference>
<dbReference type="InterPro" id="IPR032816">
    <property type="entry name" value="VTT_dom"/>
</dbReference>
<dbReference type="AlphaFoldDB" id="A0A368YR11"/>
<feature type="transmembrane region" description="Helical" evidence="6">
    <location>
        <begin position="155"/>
        <end position="176"/>
    </location>
</feature>
<feature type="domain" description="VTT" evidence="7">
    <location>
        <begin position="49"/>
        <end position="171"/>
    </location>
</feature>
<dbReference type="Pfam" id="PF09335">
    <property type="entry name" value="VTT_dom"/>
    <property type="match status" value="1"/>
</dbReference>
<organism evidence="8 9">
    <name type="scientific">Phyllobacterium bourgognense</name>
    <dbReference type="NCBI Taxonomy" id="314236"/>
    <lineage>
        <taxon>Bacteria</taxon>
        <taxon>Pseudomonadati</taxon>
        <taxon>Pseudomonadota</taxon>
        <taxon>Alphaproteobacteria</taxon>
        <taxon>Hyphomicrobiales</taxon>
        <taxon>Phyllobacteriaceae</taxon>
        <taxon>Phyllobacterium</taxon>
    </lineage>
</organism>
<dbReference type="PANTHER" id="PTHR42709:SF6">
    <property type="entry name" value="UNDECAPRENYL PHOSPHATE TRANSPORTER A"/>
    <property type="match status" value="1"/>
</dbReference>
<evidence type="ECO:0000256" key="3">
    <source>
        <dbReference type="ARBA" id="ARBA00022692"/>
    </source>
</evidence>
<keyword evidence="9" id="KW-1185">Reference proteome</keyword>
<accession>A0A368YR11</accession>
<keyword evidence="4 6" id="KW-1133">Transmembrane helix</keyword>
<dbReference type="EMBL" id="QPJM01000007">
    <property type="protein sequence ID" value="RCW82662.1"/>
    <property type="molecule type" value="Genomic_DNA"/>
</dbReference>
<comment type="subcellular location">
    <subcellularLocation>
        <location evidence="1">Cell membrane</location>
        <topology evidence="1">Multi-pass membrane protein</topology>
    </subcellularLocation>
</comment>
<evidence type="ECO:0000256" key="4">
    <source>
        <dbReference type="ARBA" id="ARBA00022989"/>
    </source>
</evidence>
<feature type="transmembrane region" description="Helical" evidence="6">
    <location>
        <begin position="68"/>
        <end position="90"/>
    </location>
</feature>
<keyword evidence="2" id="KW-1003">Cell membrane</keyword>
<evidence type="ECO:0000313" key="9">
    <source>
        <dbReference type="Proteomes" id="UP000253324"/>
    </source>
</evidence>
<keyword evidence="5 6" id="KW-0472">Membrane</keyword>
<protein>
    <submittedName>
        <fullName evidence="8">Membrane protein DedA with SNARE-associated domain</fullName>
    </submittedName>
</protein>